<feature type="transmembrane region" description="Helical" evidence="6">
    <location>
        <begin position="98"/>
        <end position="117"/>
    </location>
</feature>
<dbReference type="AlphaFoldDB" id="A0A3S0U907"/>
<dbReference type="InterPro" id="IPR036259">
    <property type="entry name" value="MFS_trans_sf"/>
</dbReference>
<keyword evidence="4 6" id="KW-1133">Transmembrane helix</keyword>
<feature type="transmembrane region" description="Helical" evidence="6">
    <location>
        <begin position="308"/>
        <end position="325"/>
    </location>
</feature>
<dbReference type="EMBL" id="RYZZ01000052">
    <property type="protein sequence ID" value="RUQ24261.1"/>
    <property type="molecule type" value="Genomic_DNA"/>
</dbReference>
<proteinExistence type="predicted"/>
<feature type="transmembrane region" description="Helical" evidence="6">
    <location>
        <begin position="71"/>
        <end position="92"/>
    </location>
</feature>
<accession>A0A3S0U907</accession>
<feature type="transmembrane region" description="Helical" evidence="6">
    <location>
        <begin position="257"/>
        <end position="278"/>
    </location>
</feature>
<reference evidence="7 8" key="1">
    <citation type="submission" date="2018-12" db="EMBL/GenBank/DDBJ databases">
        <title>Bacillus chawlae sp. nov., Bacillus glennii sp. nov., and Bacillus saganii sp. nov. Isolated from the Vehicle Assembly Building at Kennedy Space Center where the Viking Spacecraft were Assembled.</title>
        <authorList>
            <person name="Seuylemezian A."/>
            <person name="Vaishampayan P."/>
        </authorList>
    </citation>
    <scope>NUCLEOTIDE SEQUENCE [LARGE SCALE GENOMIC DNA]</scope>
    <source>
        <strain evidence="7 8">L5</strain>
    </source>
</reference>
<dbReference type="RefSeq" id="WP_126867294.1">
    <property type="nucleotide sequence ID" value="NZ_JAUSTX010000012.1"/>
</dbReference>
<evidence type="ECO:0000313" key="7">
    <source>
        <dbReference type="EMBL" id="RUQ24261.1"/>
    </source>
</evidence>
<name>A0A3S0U907_9BACI</name>
<protein>
    <submittedName>
        <fullName evidence="7">MFS transporter</fullName>
    </submittedName>
</protein>
<keyword evidence="2" id="KW-1003">Cell membrane</keyword>
<evidence type="ECO:0000256" key="6">
    <source>
        <dbReference type="SAM" id="Phobius"/>
    </source>
</evidence>
<feature type="transmembrane region" description="Helical" evidence="6">
    <location>
        <begin position="138"/>
        <end position="160"/>
    </location>
</feature>
<feature type="transmembrane region" description="Helical" evidence="6">
    <location>
        <begin position="346"/>
        <end position="368"/>
    </location>
</feature>
<evidence type="ECO:0000256" key="4">
    <source>
        <dbReference type="ARBA" id="ARBA00022989"/>
    </source>
</evidence>
<comment type="caution">
    <text evidence="7">The sequence shown here is derived from an EMBL/GenBank/DDBJ whole genome shotgun (WGS) entry which is preliminary data.</text>
</comment>
<dbReference type="OrthoDB" id="2351575at2"/>
<organism evidence="7 8">
    <name type="scientific">Peribacillus cavernae</name>
    <dbReference type="NCBI Taxonomy" id="1674310"/>
    <lineage>
        <taxon>Bacteria</taxon>
        <taxon>Bacillati</taxon>
        <taxon>Bacillota</taxon>
        <taxon>Bacilli</taxon>
        <taxon>Bacillales</taxon>
        <taxon>Bacillaceae</taxon>
        <taxon>Peribacillus</taxon>
    </lineage>
</organism>
<dbReference type="Gene3D" id="1.20.1250.20">
    <property type="entry name" value="MFS general substrate transporter like domains"/>
    <property type="match status" value="1"/>
</dbReference>
<dbReference type="Proteomes" id="UP000267430">
    <property type="component" value="Unassembled WGS sequence"/>
</dbReference>
<evidence type="ECO:0000313" key="8">
    <source>
        <dbReference type="Proteomes" id="UP000267430"/>
    </source>
</evidence>
<dbReference type="InterPro" id="IPR011701">
    <property type="entry name" value="MFS"/>
</dbReference>
<evidence type="ECO:0000256" key="3">
    <source>
        <dbReference type="ARBA" id="ARBA00022692"/>
    </source>
</evidence>
<feature type="transmembrane region" description="Helical" evidence="6">
    <location>
        <begin position="374"/>
        <end position="395"/>
    </location>
</feature>
<dbReference type="SUPFAM" id="SSF103473">
    <property type="entry name" value="MFS general substrate transporter"/>
    <property type="match status" value="1"/>
</dbReference>
<keyword evidence="8" id="KW-1185">Reference proteome</keyword>
<feature type="transmembrane region" description="Helical" evidence="6">
    <location>
        <begin position="166"/>
        <end position="184"/>
    </location>
</feature>
<evidence type="ECO:0000256" key="2">
    <source>
        <dbReference type="ARBA" id="ARBA00022475"/>
    </source>
</evidence>
<dbReference type="PANTHER" id="PTHR23513">
    <property type="entry name" value="INTEGRAL MEMBRANE EFFLUX PROTEIN-RELATED"/>
    <property type="match status" value="1"/>
</dbReference>
<evidence type="ECO:0000256" key="1">
    <source>
        <dbReference type="ARBA" id="ARBA00004651"/>
    </source>
</evidence>
<feature type="transmembrane region" description="Helical" evidence="6">
    <location>
        <begin position="7"/>
        <end position="32"/>
    </location>
</feature>
<feature type="transmembrane region" description="Helical" evidence="6">
    <location>
        <begin position="38"/>
        <end position="59"/>
    </location>
</feature>
<dbReference type="Pfam" id="PF07690">
    <property type="entry name" value="MFS_1"/>
    <property type="match status" value="1"/>
</dbReference>
<dbReference type="PANTHER" id="PTHR23513:SF19">
    <property type="entry name" value="MAJOR FACILITATOR SUPERFAMILY (MFS) PROFILE DOMAIN-CONTAINING PROTEIN"/>
    <property type="match status" value="1"/>
</dbReference>
<dbReference type="GO" id="GO:0022857">
    <property type="term" value="F:transmembrane transporter activity"/>
    <property type="evidence" value="ECO:0007669"/>
    <property type="project" value="InterPro"/>
</dbReference>
<gene>
    <name evidence="7" type="ORF">ELQ35_21900</name>
</gene>
<dbReference type="CDD" id="cd06173">
    <property type="entry name" value="MFS_MefA_like"/>
    <property type="match status" value="1"/>
</dbReference>
<feature type="transmembrane region" description="Helical" evidence="6">
    <location>
        <begin position="221"/>
        <end position="245"/>
    </location>
</feature>
<evidence type="ECO:0000256" key="5">
    <source>
        <dbReference type="ARBA" id="ARBA00023136"/>
    </source>
</evidence>
<dbReference type="GO" id="GO:0005886">
    <property type="term" value="C:plasma membrane"/>
    <property type="evidence" value="ECO:0007669"/>
    <property type="project" value="UniProtKB-SubCell"/>
</dbReference>
<comment type="subcellular location">
    <subcellularLocation>
        <location evidence="1">Cell membrane</location>
        <topology evidence="1">Multi-pass membrane protein</topology>
    </subcellularLocation>
</comment>
<keyword evidence="3 6" id="KW-0812">Transmembrane</keyword>
<keyword evidence="5 6" id="KW-0472">Membrane</keyword>
<sequence>MKDKSFRYLWIGQSLANSGDVFYIVGLMSVLYKMTGSAFYMAVIPFAITTARFVSGLFAPILMDRYSLKTLLVSSQAGKTFGLLILGSYHFFSVTDHIGPIFLLVFVISYLDGWAIPASNAMIPRLVPKEELVKANSFLSIMNESIQLGGWALGGILVAIMRGENVIWLTFCLYLLSTLIQFFIKDQTQSPNNKLAMKESSIVHSIKEGWAMIWRNPSLRLIHAILSLESMANVVWIAAIIYVYVKEQLKMDESWWGYINASFLLGLVVGGFIALRFANLIERKLTRIVTVTSAGGCLATLVFGFTEIPWVALAVSAVFGMMEQLKSIGLQTILQKRVADEKLPKIYAAQSSLTSLLFGVSSLVFGLITEKIDVRATFLVSTALLLIAAFCTIYFRSYLSEKGQI</sequence>